<dbReference type="GO" id="GO:0008918">
    <property type="term" value="F:lipopolysaccharide 3-alpha-galactosyltransferase activity"/>
    <property type="evidence" value="ECO:0007669"/>
    <property type="project" value="InterPro"/>
</dbReference>
<dbReference type="Gene3D" id="3.90.550.10">
    <property type="entry name" value="Spore Coat Polysaccharide Biosynthesis Protein SpsA, Chain A"/>
    <property type="match status" value="1"/>
</dbReference>
<comment type="caution">
    <text evidence="10">The sequence shown here is derived from an EMBL/GenBank/DDBJ whole genome shotgun (WGS) entry which is preliminary data.</text>
</comment>
<keyword evidence="8" id="KW-0448">Lipopolysaccharide biosynthesis</keyword>
<reference evidence="10" key="1">
    <citation type="submission" date="2018-04" db="EMBL/GenBank/DDBJ databases">
        <title>Large scale genomics of bovine and human commensal E. coli to reveal the emerging process of EHEC.</title>
        <authorList>
            <person name="Arimizu Y."/>
            <person name="Ogura Y."/>
        </authorList>
    </citation>
    <scope>NUCLEOTIDE SEQUENCE</scope>
    <source>
        <strain evidence="10">JML131</strain>
    </source>
</reference>
<accession>A0A4C7A9E1</accession>
<sequence length="223" mass="25896">MSFEYLSESISTLLYLDADVVCKGSLKPLTEIIFKDEFAAVIPDNDSTQAACAKRLNIPEMNGRYFNAGVIYVNLKKWHEANLTPYLLTLLRGETKYGSLKYLDQDALNIAFNMNNIYLAKDFDTIYTLKNELHDRSHRKYQQTITDKTVLIHYTGITKPWHSWAGYPSASYFNIAREQSPWKKYPLKEARTVAEMQKQYKHLFAHGEYIKGITSLIKYKLKK</sequence>
<dbReference type="InterPro" id="IPR029044">
    <property type="entry name" value="Nucleotide-diphossugar_trans"/>
</dbReference>
<evidence type="ECO:0000256" key="4">
    <source>
        <dbReference type="ARBA" id="ARBA00022676"/>
    </source>
</evidence>
<comment type="cofactor">
    <cofactor evidence="1">
        <name>Mg(2+)</name>
        <dbReference type="ChEBI" id="CHEBI:18420"/>
    </cofactor>
</comment>
<dbReference type="InterPro" id="IPR002495">
    <property type="entry name" value="Glyco_trans_8"/>
</dbReference>
<dbReference type="PANTHER" id="PTHR13778:SF64">
    <property type="entry name" value="LIPOPOLYSACCHARIDE 1,2-GLUCOSYLTRANSFERASE"/>
    <property type="match status" value="1"/>
</dbReference>
<dbReference type="InterPro" id="IPR050748">
    <property type="entry name" value="Glycosyltrans_8_dom-fam"/>
</dbReference>
<keyword evidence="4" id="KW-0328">Glycosyltransferase</keyword>
<evidence type="ECO:0000259" key="9">
    <source>
        <dbReference type="Pfam" id="PF08437"/>
    </source>
</evidence>
<dbReference type="InterPro" id="IPR013645">
    <property type="entry name" value="Glyco_transf_8N"/>
</dbReference>
<evidence type="ECO:0000256" key="6">
    <source>
        <dbReference type="ARBA" id="ARBA00022723"/>
    </source>
</evidence>
<keyword evidence="5 10" id="KW-0808">Transferase</keyword>
<dbReference type="Pfam" id="PF08437">
    <property type="entry name" value="Glyco_transf_8C"/>
    <property type="match status" value="1"/>
</dbReference>
<evidence type="ECO:0000256" key="7">
    <source>
        <dbReference type="ARBA" id="ARBA00022842"/>
    </source>
</evidence>
<proteinExistence type="inferred from homology"/>
<keyword evidence="6" id="KW-0479">Metal-binding</keyword>
<evidence type="ECO:0000256" key="5">
    <source>
        <dbReference type="ARBA" id="ARBA00022679"/>
    </source>
</evidence>
<dbReference type="PANTHER" id="PTHR13778">
    <property type="entry name" value="GLYCOSYLTRANSFERASE 8 DOMAIN-CONTAINING PROTEIN"/>
    <property type="match status" value="1"/>
</dbReference>
<evidence type="ECO:0000256" key="8">
    <source>
        <dbReference type="ARBA" id="ARBA00022985"/>
    </source>
</evidence>
<gene>
    <name evidence="10" type="primary">waaR</name>
    <name evidence="10" type="ORF">HmCmsJML131_01854</name>
</gene>
<organism evidence="10">
    <name type="scientific">Escherichia coli</name>
    <dbReference type="NCBI Taxonomy" id="562"/>
    <lineage>
        <taxon>Bacteria</taxon>
        <taxon>Pseudomonadati</taxon>
        <taxon>Pseudomonadota</taxon>
        <taxon>Gammaproteobacteria</taxon>
        <taxon>Enterobacterales</taxon>
        <taxon>Enterobacteriaceae</taxon>
        <taxon>Escherichia</taxon>
    </lineage>
</organism>
<dbReference type="Pfam" id="PF01501">
    <property type="entry name" value="Glyco_transf_8"/>
    <property type="match status" value="1"/>
</dbReference>
<dbReference type="AlphaFoldDB" id="A0A4C7A9E1"/>
<protein>
    <submittedName>
        <fullName evidence="10">Lipopolysaccharide 1,2-glucosyltransferase WaaR</fullName>
    </submittedName>
</protein>
<evidence type="ECO:0000313" key="10">
    <source>
        <dbReference type="EMBL" id="GDA57003.1"/>
    </source>
</evidence>
<evidence type="ECO:0000256" key="3">
    <source>
        <dbReference type="ARBA" id="ARBA00006351"/>
    </source>
</evidence>
<name>A0A4C7A9E1_ECOLX</name>
<dbReference type="SUPFAM" id="SSF53448">
    <property type="entry name" value="Nucleotide-diphospho-sugar transferases"/>
    <property type="match status" value="1"/>
</dbReference>
<dbReference type="EMBL" id="BFQM01000022">
    <property type="protein sequence ID" value="GDA57003.1"/>
    <property type="molecule type" value="Genomic_DNA"/>
</dbReference>
<feature type="domain" description="Glycosyl transferase family 8 C-terminal" evidence="9">
    <location>
        <begin position="167"/>
        <end position="223"/>
    </location>
</feature>
<comment type="similarity">
    <text evidence="3">Belongs to the glycosyltransferase 8 family.</text>
</comment>
<keyword evidence="7" id="KW-0460">Magnesium</keyword>
<dbReference type="GO" id="GO:0046872">
    <property type="term" value="F:metal ion binding"/>
    <property type="evidence" value="ECO:0007669"/>
    <property type="project" value="UniProtKB-KW"/>
</dbReference>
<evidence type="ECO:0000256" key="1">
    <source>
        <dbReference type="ARBA" id="ARBA00001946"/>
    </source>
</evidence>
<evidence type="ECO:0000256" key="2">
    <source>
        <dbReference type="ARBA" id="ARBA00004713"/>
    </source>
</evidence>
<comment type="pathway">
    <text evidence="2">Bacterial outer membrane biogenesis; LPS core biosynthesis.</text>
</comment>